<dbReference type="EMBL" id="LGUP01000373">
    <property type="protein sequence ID" value="KOG13959.1"/>
    <property type="molecule type" value="Genomic_DNA"/>
</dbReference>
<comment type="caution">
    <text evidence="2">The sequence shown here is derived from an EMBL/GenBank/DDBJ whole genome shotgun (WGS) entry which is preliminary data.</text>
</comment>
<evidence type="ECO:0000313" key="2">
    <source>
        <dbReference type="EMBL" id="KOG13959.1"/>
    </source>
</evidence>
<accession>A0A0L8JK45</accession>
<dbReference type="AlphaFoldDB" id="A0A0L8JK45"/>
<reference evidence="2 3" key="1">
    <citation type="submission" date="2015-06" db="EMBL/GenBank/DDBJ databases">
        <authorList>
            <person name="Hoefler B.C."/>
            <person name="Straight P.D."/>
        </authorList>
    </citation>
    <scope>NUCLEOTIDE SEQUENCE [LARGE SCALE GENOMIC DNA]</scope>
    <source>
        <strain evidence="2 3">NRRL 3427</strain>
    </source>
</reference>
<organism evidence="2 3">
    <name type="scientific">Streptomyces viridochromogenes</name>
    <dbReference type="NCBI Taxonomy" id="1938"/>
    <lineage>
        <taxon>Bacteria</taxon>
        <taxon>Bacillati</taxon>
        <taxon>Actinomycetota</taxon>
        <taxon>Actinomycetes</taxon>
        <taxon>Kitasatosporales</taxon>
        <taxon>Streptomycetaceae</taxon>
        <taxon>Streptomyces</taxon>
    </lineage>
</organism>
<feature type="region of interest" description="Disordered" evidence="1">
    <location>
        <begin position="40"/>
        <end position="71"/>
    </location>
</feature>
<gene>
    <name evidence="2" type="ORF">ADK34_29740</name>
</gene>
<evidence type="ECO:0000256" key="1">
    <source>
        <dbReference type="SAM" id="MobiDB-lite"/>
    </source>
</evidence>
<dbReference type="Proteomes" id="UP000037023">
    <property type="component" value="Unassembled WGS sequence"/>
</dbReference>
<name>A0A0L8JK45_STRVR</name>
<evidence type="ECO:0000313" key="3">
    <source>
        <dbReference type="Proteomes" id="UP000037023"/>
    </source>
</evidence>
<dbReference type="PATRIC" id="fig|1938.6.peg.6358"/>
<proteinExistence type="predicted"/>
<sequence>MDAESEAVRDAAAGDDRFDALAPDETAVFVVVIATVGRQRVRSSPGPADQVELVPDTNLVPGGKPASARHA</sequence>
<protein>
    <submittedName>
        <fullName evidence="2">Uncharacterized protein</fullName>
    </submittedName>
</protein>